<dbReference type="NCBIfam" id="TIGR03940">
    <property type="entry name" value="PGA_PgaD"/>
    <property type="match status" value="1"/>
</dbReference>
<gene>
    <name evidence="2" type="primary">pgaD</name>
    <name evidence="2" type="ORF">FCE95_01515</name>
</gene>
<dbReference type="RefSeq" id="WP_137265234.1">
    <property type="nucleotide sequence ID" value="NZ_SZUA01000001.1"/>
</dbReference>
<keyword evidence="1" id="KW-0472">Membrane</keyword>
<accession>A0A4U5JT87</accession>
<evidence type="ECO:0000256" key="1">
    <source>
        <dbReference type="SAM" id="Phobius"/>
    </source>
</evidence>
<keyword evidence="1" id="KW-0812">Transmembrane</keyword>
<keyword evidence="3" id="KW-1185">Reference proteome</keyword>
<evidence type="ECO:0000313" key="3">
    <source>
        <dbReference type="Proteomes" id="UP000308707"/>
    </source>
</evidence>
<dbReference type="Proteomes" id="UP000308707">
    <property type="component" value="Unassembled WGS sequence"/>
</dbReference>
<dbReference type="Pfam" id="PF13994">
    <property type="entry name" value="PgaD"/>
    <property type="match status" value="1"/>
</dbReference>
<dbReference type="GO" id="GO:0043709">
    <property type="term" value="P:cell adhesion involved in single-species biofilm formation"/>
    <property type="evidence" value="ECO:0007669"/>
    <property type="project" value="InterPro"/>
</dbReference>
<dbReference type="InterPro" id="IPR023829">
    <property type="entry name" value="PGA_PgaD"/>
</dbReference>
<organism evidence="2 3">
    <name type="scientific">Luteimonas gilva</name>
    <dbReference type="NCBI Taxonomy" id="2572684"/>
    <lineage>
        <taxon>Bacteria</taxon>
        <taxon>Pseudomonadati</taxon>
        <taxon>Pseudomonadota</taxon>
        <taxon>Gammaproteobacteria</taxon>
        <taxon>Lysobacterales</taxon>
        <taxon>Lysobacteraceae</taxon>
        <taxon>Luteimonas</taxon>
    </lineage>
</organism>
<evidence type="ECO:0000313" key="2">
    <source>
        <dbReference type="EMBL" id="TKR33024.1"/>
    </source>
</evidence>
<keyword evidence="1" id="KW-1133">Transmembrane helix</keyword>
<protein>
    <submittedName>
        <fullName evidence="2">Poly-beta-1,6-N-acetyl-D-glucosamine biosynthesis protein PgaD</fullName>
    </submittedName>
</protein>
<reference evidence="2 3" key="1">
    <citation type="submission" date="2019-04" db="EMBL/GenBank/DDBJ databases">
        <title>Reference strain of H23.</title>
        <authorList>
            <person name="Luo X."/>
        </authorList>
    </citation>
    <scope>NUCLEOTIDE SEQUENCE [LARGE SCALE GENOMIC DNA]</scope>
    <source>
        <strain evidence="2 3">H23</strain>
    </source>
</reference>
<name>A0A4U5JT87_9GAMM</name>
<feature type="transmembrane region" description="Helical" evidence="1">
    <location>
        <begin position="21"/>
        <end position="47"/>
    </location>
</feature>
<feature type="transmembrane region" description="Helical" evidence="1">
    <location>
        <begin position="67"/>
        <end position="87"/>
    </location>
</feature>
<comment type="caution">
    <text evidence="2">The sequence shown here is derived from an EMBL/GenBank/DDBJ whole genome shotgun (WGS) entry which is preliminary data.</text>
</comment>
<proteinExistence type="predicted"/>
<sequence>MKFDSKVIYKPRSQPALQRGFFSVVTFAFWMAYAYLWLPLLTLFLWLLGVRTAVFELYLREHQVEPFLLISLPMLALASAVILIAWAEYNRYRFRDKDRRGAHANVDRQDIARAFGSSDEIARSLVASKVAVLRMDDSAAPVGVSTL</sequence>
<dbReference type="EMBL" id="SZUA01000001">
    <property type="protein sequence ID" value="TKR33024.1"/>
    <property type="molecule type" value="Genomic_DNA"/>
</dbReference>
<dbReference type="AlphaFoldDB" id="A0A4U5JT87"/>
<dbReference type="OrthoDB" id="6003102at2"/>